<comment type="caution">
    <text evidence="2">The sequence shown here is derived from an EMBL/GenBank/DDBJ whole genome shotgun (WGS) entry which is preliminary data.</text>
</comment>
<accession>A0ABQ9HG56</accession>
<dbReference type="Proteomes" id="UP001159363">
    <property type="component" value="Chromosome 4"/>
</dbReference>
<protein>
    <submittedName>
        <fullName evidence="2">Uncharacterized protein</fullName>
    </submittedName>
</protein>
<evidence type="ECO:0000313" key="3">
    <source>
        <dbReference type="Proteomes" id="UP001159363"/>
    </source>
</evidence>
<feature type="compositionally biased region" description="Basic and acidic residues" evidence="1">
    <location>
        <begin position="157"/>
        <end position="175"/>
    </location>
</feature>
<evidence type="ECO:0000313" key="2">
    <source>
        <dbReference type="EMBL" id="KAJ8883250.1"/>
    </source>
</evidence>
<gene>
    <name evidence="2" type="ORF">PR048_015092</name>
</gene>
<evidence type="ECO:0000256" key="1">
    <source>
        <dbReference type="SAM" id="MobiDB-lite"/>
    </source>
</evidence>
<keyword evidence="3" id="KW-1185">Reference proteome</keyword>
<organism evidence="2 3">
    <name type="scientific">Dryococelus australis</name>
    <dbReference type="NCBI Taxonomy" id="614101"/>
    <lineage>
        <taxon>Eukaryota</taxon>
        <taxon>Metazoa</taxon>
        <taxon>Ecdysozoa</taxon>
        <taxon>Arthropoda</taxon>
        <taxon>Hexapoda</taxon>
        <taxon>Insecta</taxon>
        <taxon>Pterygota</taxon>
        <taxon>Neoptera</taxon>
        <taxon>Polyneoptera</taxon>
        <taxon>Phasmatodea</taxon>
        <taxon>Verophasmatodea</taxon>
        <taxon>Anareolatae</taxon>
        <taxon>Phasmatidae</taxon>
        <taxon>Eurycanthinae</taxon>
        <taxon>Dryococelus</taxon>
    </lineage>
</organism>
<proteinExistence type="predicted"/>
<reference evidence="2 3" key="1">
    <citation type="submission" date="2023-02" db="EMBL/GenBank/DDBJ databases">
        <title>LHISI_Scaffold_Assembly.</title>
        <authorList>
            <person name="Stuart O.P."/>
            <person name="Cleave R."/>
            <person name="Magrath M.J.L."/>
            <person name="Mikheyev A.S."/>
        </authorList>
    </citation>
    <scope>NUCLEOTIDE SEQUENCE [LARGE SCALE GENOMIC DNA]</scope>
    <source>
        <strain evidence="2">Daus_M_001</strain>
        <tissue evidence="2">Leg muscle</tissue>
    </source>
</reference>
<feature type="region of interest" description="Disordered" evidence="1">
    <location>
        <begin position="157"/>
        <end position="217"/>
    </location>
</feature>
<dbReference type="EMBL" id="JARBHB010000005">
    <property type="protein sequence ID" value="KAJ8883250.1"/>
    <property type="molecule type" value="Genomic_DNA"/>
</dbReference>
<feature type="compositionally biased region" description="Basic and acidic residues" evidence="1">
    <location>
        <begin position="188"/>
        <end position="205"/>
    </location>
</feature>
<name>A0ABQ9HG56_9NEOP</name>
<feature type="compositionally biased region" description="Basic residues" evidence="1">
    <location>
        <begin position="176"/>
        <end position="185"/>
    </location>
</feature>
<sequence>MYTSDGENGVTLAVHGKLSILEASLRRKPLPLHAYILMGALSDIRPVRKNKREKCSPETYNKKCLTHNTKIRHYKTVLKPVVLYTAETLFLNADKGLLGELEKKERKIIREIPGSNYKNGVHQKRSNKEVYSRTEKIAETIFKRRARIYGHLKRMEENRLTKKKKKDSDTWDKPRRSTQKKKRCGAHWIEERKQVHSQRMRDKREQKKAKSLPNSRGLNNRLYCGLGSAAVRHVPRSGEVWMLEREASMEQRPNEGAGEMGDPRKNPPTSGIIGHDSHLPKSDVSMTCVHGDAACQCHISIPSVTSLQLRILQWSAHPRTSYKLYTPTMYYLGSRLVLSKYNDSSPLNSTLLEISAYLRNFLRKCTVYIRKGNPHRIPFGFKLRGRTMPILHDTFFAIVTRKLSFLRHVSKQQIFLFVSKLIVSERLAVVFPREGKYKQGLPDNTDVLNASKIRDLSSLALGTSQKRSSMIISAFGSIGTIADVTVKSVSSGRRPNTDTPKTLPTSCGAVGLRRGRFWVRILGKARVCCENMSAVMKPESLDCKKKSTIGEIHEDWPHRFTTVNYTRSANKKPEMNNTEKTGRIHNVQNSSETRRPSILRTRSTAVNYGERHGWSAGREEKHAFQLFLAIKRIGIPTSFADIYDCCNTVPFYLVHGPPYDISRPRRHSTAWGSTIPLRVMVRWMKNAHLTQTMHALPKLSSETKINQLVNDCKSIKKQQLLLWQTWQTFVIAEGNASGYLAPTQLPRAVIGDPLCSLLFLERCARGWLSPSGNPVNADSGETCWRHRPPLPARVSDTFSDDARMFWWDWLTPQRSATHHATAGVFDGGRLTKASEVFVALMDERRFFGLRFYSGGPRYSRRRITVTKCTLKHTADMEQFAGKPVYVFTLYTTASCDSHKESIQGNSRPTLQCSFMTRLKYGRATTRYEEPKNSSHPTALKFSKTHLYTPRKRIPKKKYIWIQRRGGGGYIKHGIRLHMWKNIFERILSGVCCDQVASTSQVSRVTMSRISRTTSLQCIEWLSRRGREPPHNGVLIPCDEAGELAQTTGPPYCSRYALLTA</sequence>